<dbReference type="AlphaFoldDB" id="A0ABD3NBG8"/>
<name>A0ABD3NBG8_9STRA</name>
<dbReference type="EMBL" id="JALLBG020000018">
    <property type="protein sequence ID" value="KAL3771937.1"/>
    <property type="molecule type" value="Genomic_DNA"/>
</dbReference>
<sequence>MATKIFLSIPAMVASAFIGLVVIGSGSSNDSGGCCVHAFQPPAARPRRMYHRSIAMSSSSKLGMAPRYDTESQMWYVTDPETEGPEAGYNLLGSLYRAGPVPVIQRIFNPTSYEQAVLKYMAKEQCSRIEAMGNMDAYLESPNDWAYQKMCEREKGAAAKDYANANMEPKQIILSTIWAGVVVVFGYDLVTGVIEGRYGPGEGNTNTLFHGNLWSLPF</sequence>
<evidence type="ECO:0000256" key="1">
    <source>
        <dbReference type="SAM" id="SignalP"/>
    </source>
</evidence>
<comment type="caution">
    <text evidence="2">The sequence shown here is derived from an EMBL/GenBank/DDBJ whole genome shotgun (WGS) entry which is preliminary data.</text>
</comment>
<evidence type="ECO:0000313" key="3">
    <source>
        <dbReference type="Proteomes" id="UP001530293"/>
    </source>
</evidence>
<feature type="chain" id="PRO_5044786256" evidence="1">
    <location>
        <begin position="17"/>
        <end position="218"/>
    </location>
</feature>
<gene>
    <name evidence="2" type="ORF">ACHAWU_009360</name>
</gene>
<reference evidence="2 3" key="1">
    <citation type="submission" date="2024-10" db="EMBL/GenBank/DDBJ databases">
        <title>Updated reference genomes for cyclostephanoid diatoms.</title>
        <authorList>
            <person name="Roberts W.R."/>
            <person name="Alverson A.J."/>
        </authorList>
    </citation>
    <scope>NUCLEOTIDE SEQUENCE [LARGE SCALE GENOMIC DNA]</scope>
    <source>
        <strain evidence="2 3">AJA232-27</strain>
    </source>
</reference>
<feature type="signal peptide" evidence="1">
    <location>
        <begin position="1"/>
        <end position="16"/>
    </location>
</feature>
<protein>
    <submittedName>
        <fullName evidence="2">Uncharacterized protein</fullName>
    </submittedName>
</protein>
<proteinExistence type="predicted"/>
<keyword evidence="1" id="KW-0732">Signal</keyword>
<evidence type="ECO:0000313" key="2">
    <source>
        <dbReference type="EMBL" id="KAL3771937.1"/>
    </source>
</evidence>
<keyword evidence="3" id="KW-1185">Reference proteome</keyword>
<organism evidence="2 3">
    <name type="scientific">Discostella pseudostelligera</name>
    <dbReference type="NCBI Taxonomy" id="259834"/>
    <lineage>
        <taxon>Eukaryota</taxon>
        <taxon>Sar</taxon>
        <taxon>Stramenopiles</taxon>
        <taxon>Ochrophyta</taxon>
        <taxon>Bacillariophyta</taxon>
        <taxon>Coscinodiscophyceae</taxon>
        <taxon>Thalassiosirophycidae</taxon>
        <taxon>Stephanodiscales</taxon>
        <taxon>Stephanodiscaceae</taxon>
        <taxon>Discostella</taxon>
    </lineage>
</organism>
<dbReference type="Proteomes" id="UP001530293">
    <property type="component" value="Unassembled WGS sequence"/>
</dbReference>
<accession>A0ABD3NBG8</accession>